<feature type="region of interest" description="Disordered" evidence="1">
    <location>
        <begin position="547"/>
        <end position="567"/>
    </location>
</feature>
<feature type="compositionally biased region" description="Polar residues" evidence="1">
    <location>
        <begin position="481"/>
        <end position="494"/>
    </location>
</feature>
<sequence length="604" mass="66544">MDGIGTLQPVNLSGRTFIPIHSSTPSEDLEETSPAIFPPFSHSAIKYLIPTSLLPNMMIMACTNGNDGYPCQAEFNRRMEHYIARKKRSERTVVSEGELAIIYHLLSDPAAMRAEVDVSHRTWVKKTFMLKSFGNGTFVCHKDKGQSMSQPVASKEKMYFILKQAHASEGHGGRDKTAKAVKKTHSFIRKSLICLFLEVCPTCKTRNEAVKKDKLANAQSARDAPSPLSHLESASSIDSWDQSSLQIHPTHSLNPYQSSSYHPTSPFYPVEDNQRLTIPTLSTALRRAPSHGVVGTLFPDPGTSHARSHTFPLLDNSYPLQQEQFAQSPVGFGFQSPLLSAVGSQGGSVYDSYNIDHLSELTAALQQQSFCPPIFSVQVDAPGHEVRSSGQDFFLDDQTYFNLHPHQSRISSEAMTSQGSSNNLYDPTNVPYLLSSQPEQTFQCTSAIMHYDSFNNSGPSSEHDQSPSNSFEQAHEDNLSKSRMSSAGPPTSLELNTYDLMSSYNPAASVRAETFGQIQSQEGGRRSFQDKNYKHLSLQSLTGSQNIQDTFRNSDSGTYSSPSTAGSMWTTSGDISTSMLTADYQQLISGFAATGESFDREELQ</sequence>
<gene>
    <name evidence="2" type="ORF">PtA15_14A483</name>
</gene>
<keyword evidence="3" id="KW-1185">Reference proteome</keyword>
<evidence type="ECO:0000256" key="1">
    <source>
        <dbReference type="SAM" id="MobiDB-lite"/>
    </source>
</evidence>
<name>A0ABY7D464_9BASI</name>
<proteinExistence type="predicted"/>
<feature type="region of interest" description="Disordered" evidence="1">
    <location>
        <begin position="453"/>
        <end position="494"/>
    </location>
</feature>
<reference evidence="2" key="1">
    <citation type="submission" date="2022-10" db="EMBL/GenBank/DDBJ databases">
        <title>Puccinia triticina Genome sequencing and assembly.</title>
        <authorList>
            <person name="Li C."/>
        </authorList>
    </citation>
    <scope>NUCLEOTIDE SEQUENCE</scope>
    <source>
        <strain evidence="2">Pt15</strain>
    </source>
</reference>
<evidence type="ECO:0008006" key="4">
    <source>
        <dbReference type="Google" id="ProtNLM"/>
    </source>
</evidence>
<protein>
    <recommendedName>
        <fullName evidence="4">Integrase zinc-binding domain-containing protein</fullName>
    </recommendedName>
</protein>
<accession>A0ABY7D464</accession>
<dbReference type="RefSeq" id="XP_053027154.1">
    <property type="nucleotide sequence ID" value="XM_053163204.1"/>
</dbReference>
<dbReference type="GeneID" id="77804099"/>
<evidence type="ECO:0000313" key="3">
    <source>
        <dbReference type="Proteomes" id="UP001164743"/>
    </source>
</evidence>
<dbReference type="EMBL" id="CP110434">
    <property type="protein sequence ID" value="WAQ91599.1"/>
    <property type="molecule type" value="Genomic_DNA"/>
</dbReference>
<organism evidence="2 3">
    <name type="scientific">Puccinia triticina</name>
    <dbReference type="NCBI Taxonomy" id="208348"/>
    <lineage>
        <taxon>Eukaryota</taxon>
        <taxon>Fungi</taxon>
        <taxon>Dikarya</taxon>
        <taxon>Basidiomycota</taxon>
        <taxon>Pucciniomycotina</taxon>
        <taxon>Pucciniomycetes</taxon>
        <taxon>Pucciniales</taxon>
        <taxon>Pucciniaceae</taxon>
        <taxon>Puccinia</taxon>
    </lineage>
</organism>
<dbReference type="Proteomes" id="UP001164743">
    <property type="component" value="Chromosome 14A"/>
</dbReference>
<feature type="compositionally biased region" description="Polar residues" evidence="1">
    <location>
        <begin position="453"/>
        <end position="472"/>
    </location>
</feature>
<evidence type="ECO:0000313" key="2">
    <source>
        <dbReference type="EMBL" id="WAQ91599.1"/>
    </source>
</evidence>